<comment type="caution">
    <text evidence="3">The sequence shown here is derived from an EMBL/GenBank/DDBJ whole genome shotgun (WGS) entry which is preliminary data.</text>
</comment>
<feature type="transmembrane region" description="Helical" evidence="1">
    <location>
        <begin position="7"/>
        <end position="25"/>
    </location>
</feature>
<accession>A0A3D9RTV4</accession>
<gene>
    <name evidence="3" type="ORF">BX611_0679</name>
</gene>
<evidence type="ECO:0000256" key="1">
    <source>
        <dbReference type="SAM" id="Phobius"/>
    </source>
</evidence>
<dbReference type="Proteomes" id="UP000256429">
    <property type="component" value="Unassembled WGS sequence"/>
</dbReference>
<evidence type="ECO:0000313" key="3">
    <source>
        <dbReference type="EMBL" id="REE83390.1"/>
    </source>
</evidence>
<sequence length="241" mass="27401">MFNLKKIVLFIAVFAIGFFGTKYFLNTNKATEDNNDWVSLFDGKTFNGWHNYNTKTISDEWQIIDGAMVFTPDPNKDGGINNLVTDNDYTNFKLSIDWKISEGGNSGIFFGVFEDEQFSVPYQTGPEIQVLDDLQHPDKENVTHRSGSLYDMIAPSEEAVKNVGEWNTCIIEINHKTNSGNIWLNEKKIVSFPVEGAEWDTMVSKSKFKDWPAFGKYKTGKIGLQDHGNSVSFRNIKIKEL</sequence>
<dbReference type="OrthoDB" id="9806233at2"/>
<dbReference type="Gene3D" id="2.60.120.560">
    <property type="entry name" value="Exo-inulinase, domain 1"/>
    <property type="match status" value="1"/>
</dbReference>
<feature type="domain" description="3-keto-alpha-glucoside-1,2-lyase/3-keto-2-hydroxy-glucal hydratase" evidence="2">
    <location>
        <begin position="36"/>
        <end position="239"/>
    </location>
</feature>
<dbReference type="RefSeq" id="WP_115878052.1">
    <property type="nucleotide sequence ID" value="NZ_QTTQ01000009.1"/>
</dbReference>
<evidence type="ECO:0000259" key="2">
    <source>
        <dbReference type="Pfam" id="PF06439"/>
    </source>
</evidence>
<evidence type="ECO:0000313" key="4">
    <source>
        <dbReference type="Proteomes" id="UP000256429"/>
    </source>
</evidence>
<proteinExistence type="predicted"/>
<dbReference type="EMBL" id="QTTQ01000009">
    <property type="protein sequence ID" value="REE83390.1"/>
    <property type="molecule type" value="Genomic_DNA"/>
</dbReference>
<dbReference type="GO" id="GO:0016787">
    <property type="term" value="F:hydrolase activity"/>
    <property type="evidence" value="ECO:0007669"/>
    <property type="project" value="InterPro"/>
</dbReference>
<dbReference type="Pfam" id="PF06439">
    <property type="entry name" value="3keto-disac_hyd"/>
    <property type="match status" value="1"/>
</dbReference>
<organism evidence="3 4">
    <name type="scientific">Lutibacter oceani</name>
    <dbReference type="NCBI Taxonomy" id="1853311"/>
    <lineage>
        <taxon>Bacteria</taxon>
        <taxon>Pseudomonadati</taxon>
        <taxon>Bacteroidota</taxon>
        <taxon>Flavobacteriia</taxon>
        <taxon>Flavobacteriales</taxon>
        <taxon>Flavobacteriaceae</taxon>
        <taxon>Lutibacter</taxon>
    </lineage>
</organism>
<keyword evidence="1" id="KW-0812">Transmembrane</keyword>
<protein>
    <submittedName>
        <fullName evidence="3">Uncharacterized protein DUF1080</fullName>
    </submittedName>
</protein>
<dbReference type="InterPro" id="IPR010496">
    <property type="entry name" value="AL/BT2_dom"/>
</dbReference>
<reference evidence="3 4" key="1">
    <citation type="submission" date="2018-08" db="EMBL/GenBank/DDBJ databases">
        <title>Genomic Encyclopedia of Type Strains, Phase III (KMG-III): the genomes of soil and plant-associated and newly described type strains.</title>
        <authorList>
            <person name="Whitman W."/>
        </authorList>
    </citation>
    <scope>NUCLEOTIDE SEQUENCE [LARGE SCALE GENOMIC DNA]</scope>
    <source>
        <strain evidence="3 4">325-5</strain>
    </source>
</reference>
<dbReference type="AlphaFoldDB" id="A0A3D9RTV4"/>
<keyword evidence="4" id="KW-1185">Reference proteome</keyword>
<name>A0A3D9RTV4_9FLAO</name>
<keyword evidence="1" id="KW-0472">Membrane</keyword>
<keyword evidence="1" id="KW-1133">Transmembrane helix</keyword>